<feature type="compositionally biased region" description="Basic and acidic residues" evidence="2">
    <location>
        <begin position="1825"/>
        <end position="1843"/>
    </location>
</feature>
<feature type="region of interest" description="Disordered" evidence="2">
    <location>
        <begin position="1708"/>
        <end position="1772"/>
    </location>
</feature>
<keyword evidence="4" id="KW-1185">Reference proteome</keyword>
<dbReference type="PANTHER" id="PTHR45615:SF80">
    <property type="entry name" value="GRIP DOMAIN-CONTAINING PROTEIN"/>
    <property type="match status" value="1"/>
</dbReference>
<dbReference type="PANTHER" id="PTHR45615">
    <property type="entry name" value="MYOSIN HEAVY CHAIN, NON-MUSCLE"/>
    <property type="match status" value="1"/>
</dbReference>
<evidence type="ECO:0000256" key="2">
    <source>
        <dbReference type="SAM" id="MobiDB-lite"/>
    </source>
</evidence>
<evidence type="ECO:0000313" key="3">
    <source>
        <dbReference type="EMBL" id="KAL2273097.1"/>
    </source>
</evidence>
<dbReference type="Proteomes" id="UP001600888">
    <property type="component" value="Unassembled WGS sequence"/>
</dbReference>
<keyword evidence="1" id="KW-0175">Coiled coil</keyword>
<evidence type="ECO:0008006" key="5">
    <source>
        <dbReference type="Google" id="ProtNLM"/>
    </source>
</evidence>
<reference evidence="3 4" key="1">
    <citation type="submission" date="2024-03" db="EMBL/GenBank/DDBJ databases">
        <title>A high-quality draft genome sequence of Diaporthe vaccinii, a causative agent of upright dieback and viscid rot disease in cranberry plants.</title>
        <authorList>
            <person name="Sarrasin M."/>
            <person name="Lang B.F."/>
            <person name="Burger G."/>
        </authorList>
    </citation>
    <scope>NUCLEOTIDE SEQUENCE [LARGE SCALE GENOMIC DNA]</scope>
    <source>
        <strain evidence="3 4">IS7</strain>
    </source>
</reference>
<feature type="coiled-coil region" evidence="1">
    <location>
        <begin position="1205"/>
        <end position="1254"/>
    </location>
</feature>
<feature type="region of interest" description="Disordered" evidence="2">
    <location>
        <begin position="310"/>
        <end position="346"/>
    </location>
</feature>
<feature type="compositionally biased region" description="Low complexity" evidence="2">
    <location>
        <begin position="328"/>
        <end position="342"/>
    </location>
</feature>
<feature type="coiled-coil region" evidence="1">
    <location>
        <begin position="1588"/>
        <end position="1692"/>
    </location>
</feature>
<sequence length="2026" mass="220832">MPPAERDSFSSNGDRPWSSHSSRHSHSQSFSFDHTRALVPMWDSSDPERAPPPLPLNPQSPVTATSRAGTSSAIQSAHAALTEKARENQLVPHPLTKRTPDVSPERPTGRGAAHRRMQSLQPSSVRDLSLMIEGGGSPSRSPEKKEGPTTPSRSGTDPFDEHKSDEKDQKQISLTPIGQSLTPVLRPTPRRPQSILGENTPPQSATMLALQTMSTPKDSPRERDAEKPLANVTNGSTATARAPQQLDTLSTQILTLTNIATSLQKEMSQLSRRSRDNATDLLSLKEATHTRDEDIRKHLRDLLHNMEEVSSRASSRDMHGGPLLLDNKPYSLSPSSKISNNSRPFALPRIPSPNSFSASLDRENLSTPSLYGGDASASVNLLEKIIRDMGTKDGQEKLLTRLSDLADKFNGSVVEKKVEDLQRLIKNNMDQSVVLAQPGASGAVRGKAGLPRNMSFDEASDLYGGRSLESRVDQLVQDKDARRASAPMARAAADLISDDIVKIIRTVKDSVAQGGGLTAEVKALVRELRGEVLGMGREIGRRLDDVGEASQSKSAAATKAEINKVVGEGLLEMRQHIDHLTKEHQRQSQAVVAANKPPAVDYREIYNALRTALKDAKALQKDAPELRREDVVEAVRDAWERYKPEITVEQVGLERDEVLACLKEGFMQYAPKDNKSEAATREEVFKAVVEGLQHFSPPPIDVPPALSRDEIVEAVRDCLEEFEFPVAASALGADLSKQDMIDAVKQGLEGLELPAKDKGPLVPLQGNNEEIIGRLHEIMEAMHEEFKAVSLEAKQNVAANGRDTEQVLDATKDGFEKLRVDIEGYVDRANGVASQEEFMEGLLRSLDDFRDEISDIVSKHTDGSRALLKEEIEALRESVNGTLVPATPQAQQGGHEEVINALQEGLGNLRQEISQRPIAGTNEVLDALQEGLNDLKVSIEKMADKPADMTANDEVLDALKSGLDSVKSDIEGLRENSKALAPINADAIVPADMLKHDDIKNLEVLISQLRIKLEAMESPLPQPAPAPADSGPSLTKEDLNLMVEMLDSIKIQVDELASKETPAPREGPAATDAATREDIEAIETILRNTKARLDDLMDGEQAVRKDHVDALEVLILETKEGLGGLTTKLEDISHREDTKAVESLVTQLVGAFDELKERHEKQLEDPEKVTKTDTDAIEAVCLDVKAVVEQMVKSDIAALPSKDDLKSLETLVTELKELSDKQNAEIKEATEKHAAELKEATEKHATELKELADKHAETNAKQFEERQAETVGVGDRVTEVKTFLEEMQTMVKEKLEGGATGVEGLSKSLETLGETIGANANVHSDLKEMFETMKTEFEDSKAGVVGAKLETDEKLDSTTDTLRAKIDERIDEVITKYDHFQASLEERNKTAETRDEHLEESVVGTKAVAEELKTLIDTLGSTVTDSLEQMEEASKTVFTRVEDMYLKSDDNHTDNKAEHTQTRDQVKEAMGAVEGLKGQVSEYQPKILEAVQDVLTMVDQHFEHSKTSVNEMQEKISQKIEEAKPEPLMLPPPPEKYDDSGVHEKLDKLVDHTATTDKTLEQLDTLEKVHSEVVKTAAALSAFLASQTQRIEDDHEDMEKTLQETVKNLHETNVALERRLAQKDQAEVTIVDLQMEEDRLRESIAGLKVEQESLVRQKVRLTGDVSSLETALKLRREELHEMESRAEGLERRILEGVMDQSRILLMAKSSKKARETRDIMSRKRVPSKQKPTEDSIPEEKPVAPSKSGGHHQTAFKTAVNSKRSSLQPPQQTRRILSLSQLNKQPGLNAAAITGGAGFKRSQSVKTLTGAGALRKSSWNGRTNAGKKDYGDLHAGDEGDKENVNMDVVALRESDEEGFDETPASEHPGGEVVLVGGGGGGGAVGASELSGSTLSDNWSDPGTESLVDGGSALSEDFSEAGTGSLVSGGSEADGREGDQSDAETLRRSSVRSGSVTGSEYTDARTEEQDPYDTYSDSGSDWTESAVGSSLVTGSVVSGSESENGLGATSTIDDGASSVGGQAALLEG</sequence>
<feature type="compositionally biased region" description="Polar residues" evidence="2">
    <location>
        <begin position="171"/>
        <end position="180"/>
    </location>
</feature>
<dbReference type="EMBL" id="JBAWTH010000200">
    <property type="protein sequence ID" value="KAL2273097.1"/>
    <property type="molecule type" value="Genomic_DNA"/>
</dbReference>
<feature type="compositionally biased region" description="Polar residues" evidence="2">
    <location>
        <begin position="1754"/>
        <end position="1772"/>
    </location>
</feature>
<feature type="compositionally biased region" description="Basic and acidic residues" evidence="2">
    <location>
        <begin position="1730"/>
        <end position="1741"/>
    </location>
</feature>
<feature type="compositionally biased region" description="Polar residues" evidence="2">
    <location>
        <begin position="62"/>
        <end position="75"/>
    </location>
</feature>
<protein>
    <recommendedName>
        <fullName evidence="5">Chromosome segregation ATPase family protein</fullName>
    </recommendedName>
</protein>
<gene>
    <name evidence="3" type="ORF">FJTKL_05573</name>
</gene>
<accession>A0ABR4DRT8</accession>
<evidence type="ECO:0000313" key="4">
    <source>
        <dbReference type="Proteomes" id="UP001600888"/>
    </source>
</evidence>
<comment type="caution">
    <text evidence="3">The sequence shown here is derived from an EMBL/GenBank/DDBJ whole genome shotgun (WGS) entry which is preliminary data.</text>
</comment>
<feature type="compositionally biased region" description="Gly residues" evidence="2">
    <location>
        <begin position="1874"/>
        <end position="1883"/>
    </location>
</feature>
<feature type="compositionally biased region" description="Basic and acidic residues" evidence="2">
    <location>
        <begin position="218"/>
        <end position="227"/>
    </location>
</feature>
<feature type="compositionally biased region" description="Basic and acidic residues" evidence="2">
    <location>
        <begin position="159"/>
        <end position="170"/>
    </location>
</feature>
<evidence type="ECO:0000256" key="1">
    <source>
        <dbReference type="SAM" id="Coils"/>
    </source>
</evidence>
<feature type="compositionally biased region" description="Low complexity" evidence="2">
    <location>
        <begin position="1983"/>
        <end position="2005"/>
    </location>
</feature>
<feature type="compositionally biased region" description="Polar residues" evidence="2">
    <location>
        <begin position="1891"/>
        <end position="1901"/>
    </location>
</feature>
<feature type="compositionally biased region" description="Basic and acidic residues" evidence="2">
    <location>
        <begin position="1712"/>
        <end position="1721"/>
    </location>
</feature>
<feature type="compositionally biased region" description="Basic and acidic residues" evidence="2">
    <location>
        <begin position="98"/>
        <end position="108"/>
    </location>
</feature>
<feature type="coiled-coil region" evidence="1">
    <location>
        <begin position="925"/>
        <end position="976"/>
    </location>
</feature>
<organism evidence="3 4">
    <name type="scientific">Diaporthe vaccinii</name>
    <dbReference type="NCBI Taxonomy" id="105482"/>
    <lineage>
        <taxon>Eukaryota</taxon>
        <taxon>Fungi</taxon>
        <taxon>Dikarya</taxon>
        <taxon>Ascomycota</taxon>
        <taxon>Pezizomycotina</taxon>
        <taxon>Sordariomycetes</taxon>
        <taxon>Sordariomycetidae</taxon>
        <taxon>Diaporthales</taxon>
        <taxon>Diaporthaceae</taxon>
        <taxon>Diaporthe</taxon>
        <taxon>Diaporthe eres species complex</taxon>
    </lineage>
</organism>
<name>A0ABR4DRT8_9PEZI</name>
<feature type="compositionally biased region" description="Polar residues" evidence="2">
    <location>
        <begin position="196"/>
        <end position="217"/>
    </location>
</feature>
<proteinExistence type="predicted"/>
<feature type="region of interest" description="Disordered" evidence="2">
    <location>
        <begin position="1818"/>
        <end position="2026"/>
    </location>
</feature>
<feature type="compositionally biased region" description="Basic and acidic residues" evidence="2">
    <location>
        <begin position="310"/>
        <end position="319"/>
    </location>
</feature>
<feature type="region of interest" description="Disordered" evidence="2">
    <location>
        <begin position="1"/>
        <end position="244"/>
    </location>
</feature>
<feature type="compositionally biased region" description="Basic and acidic residues" evidence="2">
    <location>
        <begin position="1931"/>
        <end position="1945"/>
    </location>
</feature>